<evidence type="ECO:0000313" key="1">
    <source>
        <dbReference type="EMBL" id="ESP93723.1"/>
    </source>
</evidence>
<accession>V4HV99</accession>
<protein>
    <submittedName>
        <fullName evidence="1">Uncharacterized protein</fullName>
    </submittedName>
</protein>
<organism evidence="1 2">
    <name type="scientific">Pseudoalteromonas luteoviolacea (strain 2ta16)</name>
    <dbReference type="NCBI Taxonomy" id="1353533"/>
    <lineage>
        <taxon>Bacteria</taxon>
        <taxon>Pseudomonadati</taxon>
        <taxon>Pseudomonadota</taxon>
        <taxon>Gammaproteobacteria</taxon>
        <taxon>Alteromonadales</taxon>
        <taxon>Pseudoalteromonadaceae</taxon>
        <taxon>Pseudoalteromonas</taxon>
    </lineage>
</organism>
<dbReference type="RefSeq" id="WP_023398808.1">
    <property type="nucleotide sequence ID" value="NZ_AUSV01000032.1"/>
</dbReference>
<proteinExistence type="predicted"/>
<dbReference type="Gene3D" id="2.60.120.400">
    <property type="entry name" value="Calcium-mediated lectin"/>
    <property type="match status" value="1"/>
</dbReference>
<evidence type="ECO:0000313" key="2">
    <source>
        <dbReference type="Proteomes" id="UP000017820"/>
    </source>
</evidence>
<comment type="caution">
    <text evidence="1">The sequence shown here is derived from an EMBL/GenBank/DDBJ whole genome shotgun (WGS) entry which is preliminary data.</text>
</comment>
<dbReference type="PATRIC" id="fig|1353533.3.peg.1875"/>
<dbReference type="EMBL" id="AUSV01000032">
    <property type="protein sequence ID" value="ESP93723.1"/>
    <property type="molecule type" value="Genomic_DNA"/>
</dbReference>
<gene>
    <name evidence="1" type="ORF">PL2TA16_02927</name>
</gene>
<dbReference type="AlphaFoldDB" id="V4HV99"/>
<sequence>MSNKNWSAPQSLDFIPTGKLVTFTAMHQAAYEQYIQITDENGKPITFQTLSGSNCEFPIHGQGQTVGFFENGTGKFTMRKGLQIQFANSGSHVSLVAVANPNLFFINGKTFGGGTLYVTEDGGGTDYNDTSFVLQWFEFEG</sequence>
<reference evidence="1 2" key="1">
    <citation type="submission" date="2013-07" db="EMBL/GenBank/DDBJ databases">
        <title>Draft genome sequence of Pseudoalteromonas luteoviolacea 2ta16.</title>
        <authorList>
            <person name="Allen E.E."/>
            <person name="Azam F."/>
            <person name="Podell S."/>
        </authorList>
    </citation>
    <scope>NUCLEOTIDE SEQUENCE [LARGE SCALE GENOMIC DNA]</scope>
    <source>
        <strain evidence="1 2">2ta16</strain>
    </source>
</reference>
<dbReference type="Proteomes" id="UP000017820">
    <property type="component" value="Unassembled WGS sequence"/>
</dbReference>
<dbReference type="GeneID" id="29920535"/>
<dbReference type="InterPro" id="IPR036684">
    <property type="entry name" value="Ca_lectin_sf"/>
</dbReference>
<name>V4HV99_PSEL2</name>